<dbReference type="InterPro" id="IPR007466">
    <property type="entry name" value="Peptidyl-Arg-deiminase_porph"/>
</dbReference>
<keyword evidence="4" id="KW-1185">Reference proteome</keyword>
<dbReference type="HAMAP" id="MF_01841">
    <property type="entry name" value="Agmatine_deimin"/>
    <property type="match status" value="1"/>
</dbReference>
<evidence type="ECO:0000256" key="1">
    <source>
        <dbReference type="ARBA" id="ARBA00022801"/>
    </source>
</evidence>
<sequence length="364" mass="40885">MAVLSSVPRCDGFSIPAESDWHAGSWMLWPHRPDNWRLGAKPAQKVVAQIAQAISRFEPVTVCVNADQYENARNQLCPEIRVIEMSSNEAFLRDSGPTFVVSASEVRGISWTFNGYGGLVEGLYFPWDADSLVAEKVCEVARIDYYPLREFVMEGCAFRADGEGTIVVTEECLLSEGRNPHLTREQMESTLKEYLGVQKIIWLRRGLHMDEGKGHIDNLFCFVRPGEALLSWTDDPGHPQYQIVREALETLSAVTDACGRTLRIHRMPLPRPLVITSEESEGVDRCQNTIPRLAGDMLVASYLNFYMPNGSLIYPEFGDENDARAKEIFAKLFPRRRLIGIHAREIFLGGGGIHSMVLQQPAIL</sequence>
<gene>
    <name evidence="2 3" type="primary">aguA</name>
    <name evidence="3" type="ORF">H8717_01865</name>
</gene>
<dbReference type="PANTHER" id="PTHR31377">
    <property type="entry name" value="AGMATINE DEIMINASE-RELATED"/>
    <property type="match status" value="1"/>
</dbReference>
<dbReference type="EMBL" id="JACRTB010000002">
    <property type="protein sequence ID" value="MBC8575159.1"/>
    <property type="molecule type" value="Genomic_DNA"/>
</dbReference>
<dbReference type="Proteomes" id="UP000658131">
    <property type="component" value="Unassembled WGS sequence"/>
</dbReference>
<name>A0ABR7NFS4_9FIRM</name>
<dbReference type="Gene3D" id="3.75.10.10">
    <property type="entry name" value="L-arginine/glycine Amidinotransferase, Chain A"/>
    <property type="match status" value="1"/>
</dbReference>
<dbReference type="EC" id="3.5.3.12" evidence="2"/>
<comment type="similarity">
    <text evidence="2">Belongs to the agmatine deiminase family.</text>
</comment>
<comment type="caution">
    <text evidence="3">The sequence shown here is derived from an EMBL/GenBank/DDBJ whole genome shotgun (WGS) entry which is preliminary data.</text>
</comment>
<dbReference type="InterPro" id="IPR017754">
    <property type="entry name" value="Agmatine_deiminase"/>
</dbReference>
<evidence type="ECO:0000313" key="3">
    <source>
        <dbReference type="EMBL" id="MBC8575159.1"/>
    </source>
</evidence>
<evidence type="ECO:0000256" key="2">
    <source>
        <dbReference type="HAMAP-Rule" id="MF_01841"/>
    </source>
</evidence>
<comment type="catalytic activity">
    <reaction evidence="2">
        <text>agmatine + H2O = N-carbamoylputrescine + NH4(+)</text>
        <dbReference type="Rhea" id="RHEA:18037"/>
        <dbReference type="ChEBI" id="CHEBI:15377"/>
        <dbReference type="ChEBI" id="CHEBI:28938"/>
        <dbReference type="ChEBI" id="CHEBI:58145"/>
        <dbReference type="ChEBI" id="CHEBI:58318"/>
        <dbReference type="EC" id="3.5.3.12"/>
    </reaction>
</comment>
<proteinExistence type="inferred from homology"/>
<dbReference type="Pfam" id="PF04371">
    <property type="entry name" value="PAD_porph"/>
    <property type="match status" value="1"/>
</dbReference>
<keyword evidence="1 2" id="KW-0378">Hydrolase</keyword>
<reference evidence="3 4" key="1">
    <citation type="submission" date="2020-08" db="EMBL/GenBank/DDBJ databases">
        <title>Genome public.</title>
        <authorList>
            <person name="Liu C."/>
            <person name="Sun Q."/>
        </authorList>
    </citation>
    <scope>NUCLEOTIDE SEQUENCE [LARGE SCALE GENOMIC DNA]</scope>
    <source>
        <strain evidence="3 4">BX1</strain>
    </source>
</reference>
<dbReference type="PANTHER" id="PTHR31377:SF0">
    <property type="entry name" value="AGMATINE DEIMINASE-RELATED"/>
    <property type="match status" value="1"/>
</dbReference>
<dbReference type="NCBIfam" id="TIGR03380">
    <property type="entry name" value="agmatine_aguA"/>
    <property type="match status" value="1"/>
</dbReference>
<evidence type="ECO:0000313" key="4">
    <source>
        <dbReference type="Proteomes" id="UP000658131"/>
    </source>
</evidence>
<dbReference type="NCBIfam" id="NF010070">
    <property type="entry name" value="PRK13551.1"/>
    <property type="match status" value="1"/>
</dbReference>
<organism evidence="3 4">
    <name type="scientific">Yanshouia hominis</name>
    <dbReference type="NCBI Taxonomy" id="2763673"/>
    <lineage>
        <taxon>Bacteria</taxon>
        <taxon>Bacillati</taxon>
        <taxon>Bacillota</taxon>
        <taxon>Clostridia</taxon>
        <taxon>Eubacteriales</taxon>
        <taxon>Oscillospiraceae</taxon>
        <taxon>Yanshouia</taxon>
    </lineage>
</organism>
<dbReference type="GO" id="GO:0047632">
    <property type="term" value="F:agmatine deiminase activity"/>
    <property type="evidence" value="ECO:0007669"/>
    <property type="project" value="UniProtKB-EC"/>
</dbReference>
<comment type="caution">
    <text evidence="2">Lacks conserved residue(s) required for the propagation of feature annotation.</text>
</comment>
<dbReference type="SUPFAM" id="SSF55909">
    <property type="entry name" value="Pentein"/>
    <property type="match status" value="1"/>
</dbReference>
<accession>A0ABR7NFS4</accession>
<dbReference type="RefSeq" id="WP_262398806.1">
    <property type="nucleotide sequence ID" value="NZ_JACRTB010000002.1"/>
</dbReference>
<protein>
    <recommendedName>
        <fullName evidence="2">Putative agmatine deiminase</fullName>
        <ecNumber evidence="2">3.5.3.12</ecNumber>
    </recommendedName>
    <alternativeName>
        <fullName evidence="2">Agmatine iminohydrolase</fullName>
    </alternativeName>
</protein>